<dbReference type="InterPro" id="IPR032805">
    <property type="entry name" value="Wax_synthase_dom"/>
</dbReference>
<keyword evidence="5 9" id="KW-0812">Transmembrane</keyword>
<organism evidence="11 12">
    <name type="scientific">Phoenix dactylifera</name>
    <name type="common">Date palm</name>
    <dbReference type="NCBI Taxonomy" id="42345"/>
    <lineage>
        <taxon>Eukaryota</taxon>
        <taxon>Viridiplantae</taxon>
        <taxon>Streptophyta</taxon>
        <taxon>Embryophyta</taxon>
        <taxon>Tracheophyta</taxon>
        <taxon>Spermatophyta</taxon>
        <taxon>Magnoliopsida</taxon>
        <taxon>Liliopsida</taxon>
        <taxon>Arecaceae</taxon>
        <taxon>Coryphoideae</taxon>
        <taxon>Phoeniceae</taxon>
        <taxon>Phoenix</taxon>
    </lineage>
</organism>
<dbReference type="RefSeq" id="XP_038970722.1">
    <property type="nucleotide sequence ID" value="XM_039114794.1"/>
</dbReference>
<evidence type="ECO:0000256" key="3">
    <source>
        <dbReference type="ARBA" id="ARBA00007282"/>
    </source>
</evidence>
<evidence type="ECO:0000256" key="9">
    <source>
        <dbReference type="SAM" id="Phobius"/>
    </source>
</evidence>
<dbReference type="AlphaFoldDB" id="A0A8B8ZBP9"/>
<evidence type="ECO:0000256" key="2">
    <source>
        <dbReference type="ARBA" id="ARBA00005179"/>
    </source>
</evidence>
<feature type="transmembrane region" description="Helical" evidence="9">
    <location>
        <begin position="304"/>
        <end position="323"/>
    </location>
</feature>
<evidence type="ECO:0000256" key="6">
    <source>
        <dbReference type="ARBA" id="ARBA00022989"/>
    </source>
</evidence>
<gene>
    <name evidence="12" type="primary">LOC120104174</name>
</gene>
<keyword evidence="8" id="KW-0012">Acyltransferase</keyword>
<feature type="transmembrane region" description="Helical" evidence="9">
    <location>
        <begin position="81"/>
        <end position="99"/>
    </location>
</feature>
<comment type="subcellular location">
    <subcellularLocation>
        <location evidence="1">Membrane</location>
        <topology evidence="1">Multi-pass membrane protein</topology>
    </subcellularLocation>
</comment>
<evidence type="ECO:0000256" key="1">
    <source>
        <dbReference type="ARBA" id="ARBA00004141"/>
    </source>
</evidence>
<evidence type="ECO:0000313" key="11">
    <source>
        <dbReference type="Proteomes" id="UP000228380"/>
    </source>
</evidence>
<protein>
    <submittedName>
        <fullName evidence="12">Probable long-chain-alcohol O-fatty-acyltransferase 5</fullName>
    </submittedName>
</protein>
<keyword evidence="4" id="KW-0808">Transferase</keyword>
<feature type="transmembrane region" description="Helical" evidence="9">
    <location>
        <begin position="145"/>
        <end position="163"/>
    </location>
</feature>
<reference evidence="12" key="2">
    <citation type="submission" date="2025-08" db="UniProtKB">
        <authorList>
            <consortium name="RefSeq"/>
        </authorList>
    </citation>
    <scope>IDENTIFICATION</scope>
    <source>
        <tissue evidence="12">Young leaves</tissue>
    </source>
</reference>
<comment type="pathway">
    <text evidence="2">Secondary metabolite biosynthesis.</text>
</comment>
<dbReference type="GO" id="GO:0008374">
    <property type="term" value="F:O-acyltransferase activity"/>
    <property type="evidence" value="ECO:0007669"/>
    <property type="project" value="InterPro"/>
</dbReference>
<evidence type="ECO:0000313" key="12">
    <source>
        <dbReference type="RefSeq" id="XP_038970722.1"/>
    </source>
</evidence>
<comment type="similarity">
    <text evidence="3">Belongs to the wax synthase family.</text>
</comment>
<dbReference type="InterPro" id="IPR044851">
    <property type="entry name" value="Wax_synthase"/>
</dbReference>
<feature type="transmembrane region" description="Helical" evidence="9">
    <location>
        <begin position="264"/>
        <end position="283"/>
    </location>
</feature>
<keyword evidence="7 9" id="KW-0472">Membrane</keyword>
<sequence>MQALSKRRTWVFLFLVVYSLLLSSSWNLLLSIRSWYNSAAASASSRAAAGWKALYASVLYGGVFGLLSMGAALAVAVPATLVTWITILVLLALFKLLLLAFGLGPLCPSLPLLPFLFTSFFPVKIQTRPKPKPPISSSLSTLHRLITAVRVLLLATIISSYRYSDRMHPYLLLAIYCCHIYLILDLGLASIAKIATGLLGLELEPQFNNPLGASSLQDFWGRRWNLMVSSILRPSVYDPVQARWGLDAGILATFFVSGLMHELMFYYLTLALPTGEVTAFFVLHGLLTVAERKARKAGWWRPHPVVAAPLALGLIVGTGYWLFFPPLLRGGADAVGLAEFSAVMGVFQTPSNIPCTFC</sequence>
<evidence type="ECO:0000256" key="4">
    <source>
        <dbReference type="ARBA" id="ARBA00022679"/>
    </source>
</evidence>
<evidence type="ECO:0000256" key="7">
    <source>
        <dbReference type="ARBA" id="ARBA00023136"/>
    </source>
</evidence>
<feature type="transmembrane region" description="Helical" evidence="9">
    <location>
        <begin position="12"/>
        <end position="32"/>
    </location>
</feature>
<accession>A0A8B8ZBP9</accession>
<feature type="transmembrane region" description="Helical" evidence="9">
    <location>
        <begin position="170"/>
        <end position="192"/>
    </location>
</feature>
<evidence type="ECO:0000256" key="5">
    <source>
        <dbReference type="ARBA" id="ARBA00022692"/>
    </source>
</evidence>
<evidence type="ECO:0000256" key="8">
    <source>
        <dbReference type="ARBA" id="ARBA00023315"/>
    </source>
</evidence>
<keyword evidence="6 9" id="KW-1133">Transmembrane helix</keyword>
<feature type="domain" description="Wax synthase" evidence="10">
    <location>
        <begin position="204"/>
        <end position="282"/>
    </location>
</feature>
<dbReference type="KEGG" id="pda:120104174"/>
<keyword evidence="11" id="KW-1185">Reference proteome</keyword>
<reference evidence="11" key="1">
    <citation type="journal article" date="2019" name="Nat. Commun.">
        <title>Genome-wide association mapping of date palm fruit traits.</title>
        <authorList>
            <person name="Hazzouri K.M."/>
            <person name="Gros-Balthazard M."/>
            <person name="Flowers J.M."/>
            <person name="Copetti D."/>
            <person name="Lemansour A."/>
            <person name="Lebrun M."/>
            <person name="Masmoudi K."/>
            <person name="Ferrand S."/>
            <person name="Dhar M.I."/>
            <person name="Fresquez Z.A."/>
            <person name="Rosas U."/>
            <person name="Zhang J."/>
            <person name="Talag J."/>
            <person name="Lee S."/>
            <person name="Kudrna D."/>
            <person name="Powell R.F."/>
            <person name="Leitch I.J."/>
            <person name="Krueger R.R."/>
            <person name="Wing R.A."/>
            <person name="Amiri K.M.A."/>
            <person name="Purugganan M.D."/>
        </authorList>
    </citation>
    <scope>NUCLEOTIDE SEQUENCE [LARGE SCALE GENOMIC DNA]</scope>
    <source>
        <strain evidence="11">cv. Khalas</strain>
    </source>
</reference>
<dbReference type="Proteomes" id="UP000228380">
    <property type="component" value="Chromosome 17"/>
</dbReference>
<evidence type="ECO:0000259" key="10">
    <source>
        <dbReference type="Pfam" id="PF13813"/>
    </source>
</evidence>
<dbReference type="GO" id="GO:0006629">
    <property type="term" value="P:lipid metabolic process"/>
    <property type="evidence" value="ECO:0007669"/>
    <property type="project" value="InterPro"/>
</dbReference>
<dbReference type="GO" id="GO:0016020">
    <property type="term" value="C:membrane"/>
    <property type="evidence" value="ECO:0007669"/>
    <property type="project" value="UniProtKB-SubCell"/>
</dbReference>
<dbReference type="Pfam" id="PF13813">
    <property type="entry name" value="MBOAT_2"/>
    <property type="match status" value="1"/>
</dbReference>
<dbReference type="PANTHER" id="PTHR31595:SF57">
    <property type="entry name" value="OS04G0481900 PROTEIN"/>
    <property type="match status" value="1"/>
</dbReference>
<feature type="transmembrane region" description="Helical" evidence="9">
    <location>
        <begin position="53"/>
        <end position="75"/>
    </location>
</feature>
<proteinExistence type="inferred from homology"/>
<dbReference type="GeneID" id="120104174"/>
<dbReference type="PANTHER" id="PTHR31595">
    <property type="entry name" value="LONG-CHAIN-ALCOHOL O-FATTY-ACYLTRANSFERASE 3-RELATED"/>
    <property type="match status" value="1"/>
</dbReference>
<dbReference type="OrthoDB" id="1077582at2759"/>
<feature type="transmembrane region" description="Helical" evidence="9">
    <location>
        <begin position="106"/>
        <end position="125"/>
    </location>
</feature>
<name>A0A8B8ZBP9_PHODC</name>